<dbReference type="AlphaFoldDB" id="A0A429VA06"/>
<accession>A0A429VA06</accession>
<sequence length="334" mass="35730">MPVLLLVSAALAAAPLPVTAVDPTAYDRAVAARRAHRPEDAVQLLEPLLAAEPGNVDARVQYGYALLALGRSDAAAAAFTEVLRRAPGYADARDGLALARRRRAEVVPRWRLDLDAGTSAVRGQPDWRELDGQLRYQLDARTALTGRIEATRRFGLDDTYGEVRVDARVSPRVDLYASAGGTPGADYRPRWQLGGGLAARLTDGGRATVLTLDARAARYASGRVETLVPGVQQYVAGGRAWVTAQWINLFADGRHRSGLLGRGDVQASERLRLFAGAARAPDTSEGIVTRVTTVFGGVAATLDPRHELRLSAAHVDQSLGPSRTDLSLGLGVRF</sequence>
<evidence type="ECO:0000313" key="4">
    <source>
        <dbReference type="Proteomes" id="UP000274661"/>
    </source>
</evidence>
<evidence type="ECO:0000256" key="1">
    <source>
        <dbReference type="SAM" id="SignalP"/>
    </source>
</evidence>
<dbReference type="SUPFAM" id="SSF48452">
    <property type="entry name" value="TPR-like"/>
    <property type="match status" value="1"/>
</dbReference>
<dbReference type="Pfam" id="PF14559">
    <property type="entry name" value="TPR_19"/>
    <property type="match status" value="1"/>
</dbReference>
<feature type="chain" id="PRO_5019387810" evidence="1">
    <location>
        <begin position="21"/>
        <end position="334"/>
    </location>
</feature>
<keyword evidence="4" id="KW-1185">Reference proteome</keyword>
<proteinExistence type="predicted"/>
<protein>
    <submittedName>
        <fullName evidence="3">YaiO family outer membrane beta-barrel protein</fullName>
    </submittedName>
</protein>
<comment type="caution">
    <text evidence="3">The sequence shown here is derived from an EMBL/GenBank/DDBJ whole genome shotgun (WGS) entry which is preliminary data.</text>
</comment>
<name>A0A429VA06_9SPHN</name>
<organism evidence="3 4">
    <name type="scientific">Sphingomonas ginkgonis</name>
    <dbReference type="NCBI Taxonomy" id="2315330"/>
    <lineage>
        <taxon>Bacteria</taxon>
        <taxon>Pseudomonadati</taxon>
        <taxon>Pseudomonadota</taxon>
        <taxon>Alphaproteobacteria</taxon>
        <taxon>Sphingomonadales</taxon>
        <taxon>Sphingomonadaceae</taxon>
        <taxon>Sphingomonas</taxon>
    </lineage>
</organism>
<dbReference type="EMBL" id="RWJF01000001">
    <property type="protein sequence ID" value="RST30692.1"/>
    <property type="molecule type" value="Genomic_DNA"/>
</dbReference>
<feature type="domain" description="YaiO beta-barrel" evidence="2">
    <location>
        <begin position="134"/>
        <end position="244"/>
    </location>
</feature>
<dbReference type="Proteomes" id="UP000274661">
    <property type="component" value="Unassembled WGS sequence"/>
</dbReference>
<dbReference type="InterPro" id="IPR011990">
    <property type="entry name" value="TPR-like_helical_dom_sf"/>
</dbReference>
<dbReference type="InterPro" id="IPR030887">
    <property type="entry name" value="Beta-barrel_YaiO"/>
</dbReference>
<gene>
    <name evidence="3" type="primary">yaiO</name>
    <name evidence="3" type="ORF">HMF7854_07490</name>
</gene>
<feature type="signal peptide" evidence="1">
    <location>
        <begin position="1"/>
        <end position="20"/>
    </location>
</feature>
<dbReference type="Pfam" id="PF19413">
    <property type="entry name" value="YaiO"/>
    <property type="match status" value="1"/>
</dbReference>
<dbReference type="OrthoDB" id="8038200at2"/>
<dbReference type="Gene3D" id="1.25.40.10">
    <property type="entry name" value="Tetratricopeptide repeat domain"/>
    <property type="match status" value="1"/>
</dbReference>
<dbReference type="NCBIfam" id="TIGR04390">
    <property type="entry name" value="OMP_YaiO_dom"/>
    <property type="match status" value="1"/>
</dbReference>
<evidence type="ECO:0000259" key="2">
    <source>
        <dbReference type="Pfam" id="PF19413"/>
    </source>
</evidence>
<reference evidence="3 4" key="1">
    <citation type="submission" date="2018-12" db="EMBL/GenBank/DDBJ databases">
        <title>Sphingomonas sp. HMF7854 Genome sequencing and assembly.</title>
        <authorList>
            <person name="Cha I."/>
            <person name="Kang H."/>
            <person name="Kim H."/>
            <person name="Kang J."/>
            <person name="Joh K."/>
        </authorList>
    </citation>
    <scope>NUCLEOTIDE SEQUENCE [LARGE SCALE GENOMIC DNA]</scope>
    <source>
        <strain evidence="3 4">HMF7854</strain>
    </source>
</reference>
<keyword evidence="1" id="KW-0732">Signal</keyword>
<evidence type="ECO:0000313" key="3">
    <source>
        <dbReference type="EMBL" id="RST30692.1"/>
    </source>
</evidence>
<dbReference type="RefSeq" id="WP_126718526.1">
    <property type="nucleotide sequence ID" value="NZ_RWJF01000001.1"/>
</dbReference>